<dbReference type="RefSeq" id="WP_148954785.1">
    <property type="nucleotide sequence ID" value="NZ_VTEG01000017.1"/>
</dbReference>
<sequence>MKNKVLLLSWMDTGGFKSLKDFYLVFRGKHSEESFLLTSIGNCTLAMNSLNEDDLTDEKKFLSFLPIPLTRSTKFLLRVDVNGIKSILVLSVDEIKLQIVPFTPYDELTDDMFYHIVQCFTLKRKDTYLSFLLHPHKDPAVKSSRYPVNPDIQPVKIVKKTFLF</sequence>
<dbReference type="AlphaFoldDB" id="A0A5D4M9S5"/>
<dbReference type="EMBL" id="VTEG01000017">
    <property type="protein sequence ID" value="TYR97745.1"/>
    <property type="molecule type" value="Genomic_DNA"/>
</dbReference>
<gene>
    <name evidence="1" type="ORF">FZC84_18025</name>
</gene>
<proteinExistence type="predicted"/>
<comment type="caution">
    <text evidence="1">The sequence shown here is derived from an EMBL/GenBank/DDBJ whole genome shotgun (WGS) entry which is preliminary data.</text>
</comment>
<protein>
    <submittedName>
        <fullName evidence="1">Uncharacterized protein</fullName>
    </submittedName>
</protein>
<reference evidence="1 2" key="1">
    <citation type="submission" date="2019-08" db="EMBL/GenBank/DDBJ databases">
        <title>Bacillus genomes from the desert of Cuatro Cienegas, Coahuila.</title>
        <authorList>
            <person name="Olmedo-Alvarez G."/>
        </authorList>
    </citation>
    <scope>NUCLEOTIDE SEQUENCE [LARGE SCALE GENOMIC DNA]</scope>
    <source>
        <strain evidence="1 2">CH128b_4D</strain>
    </source>
</reference>
<evidence type="ECO:0000313" key="1">
    <source>
        <dbReference type="EMBL" id="TYR97745.1"/>
    </source>
</evidence>
<evidence type="ECO:0000313" key="2">
    <source>
        <dbReference type="Proteomes" id="UP000325182"/>
    </source>
</evidence>
<dbReference type="Proteomes" id="UP000325182">
    <property type="component" value="Unassembled WGS sequence"/>
</dbReference>
<name>A0A5D4M9S5_9BACI</name>
<organism evidence="1 2">
    <name type="scientific">Rossellomorea vietnamensis</name>
    <dbReference type="NCBI Taxonomy" id="218284"/>
    <lineage>
        <taxon>Bacteria</taxon>
        <taxon>Bacillati</taxon>
        <taxon>Bacillota</taxon>
        <taxon>Bacilli</taxon>
        <taxon>Bacillales</taxon>
        <taxon>Bacillaceae</taxon>
        <taxon>Rossellomorea</taxon>
    </lineage>
</organism>
<accession>A0A5D4M9S5</accession>